<dbReference type="EMBL" id="GEBQ01000615">
    <property type="protein sequence ID" value="JAT39362.1"/>
    <property type="molecule type" value="Transcribed_RNA"/>
</dbReference>
<feature type="non-terminal residue" evidence="1">
    <location>
        <position position="1"/>
    </location>
</feature>
<protein>
    <submittedName>
        <fullName evidence="1">Uncharacterized protein</fullName>
    </submittedName>
</protein>
<organism evidence="1">
    <name type="scientific">Graphocephala atropunctata</name>
    <dbReference type="NCBI Taxonomy" id="36148"/>
    <lineage>
        <taxon>Eukaryota</taxon>
        <taxon>Metazoa</taxon>
        <taxon>Ecdysozoa</taxon>
        <taxon>Arthropoda</taxon>
        <taxon>Hexapoda</taxon>
        <taxon>Insecta</taxon>
        <taxon>Pterygota</taxon>
        <taxon>Neoptera</taxon>
        <taxon>Paraneoptera</taxon>
        <taxon>Hemiptera</taxon>
        <taxon>Auchenorrhyncha</taxon>
        <taxon>Membracoidea</taxon>
        <taxon>Cicadellidae</taxon>
        <taxon>Cicadellinae</taxon>
        <taxon>Cicadellini</taxon>
        <taxon>Graphocephala</taxon>
    </lineage>
</organism>
<sequence>PVITIKLQQEMYFQNYLFGNMSIKIKKHAGKRKENKPRVTGITHKNRFQILDVVDRKNETTYPDSNTSLVNPLLNKCNMGNNKNENKNHITKTTNYQRKPTANQSLTLESKPMLDVYRSINQVKYNDSTQHRLRIVCDSQGRGLSTYLGQENNLNLNILNHCQPGAQIKDIFNSITESSGFETFNKNDFVVVIGGTNNISQHKNT</sequence>
<dbReference type="AlphaFoldDB" id="A0A1B6MTV5"/>
<accession>A0A1B6MTV5</accession>
<proteinExistence type="predicted"/>
<gene>
    <name evidence="1" type="ORF">g.12114</name>
</gene>
<name>A0A1B6MTV5_9HEMI</name>
<evidence type="ECO:0000313" key="1">
    <source>
        <dbReference type="EMBL" id="JAT39362.1"/>
    </source>
</evidence>
<reference evidence="1" key="1">
    <citation type="submission" date="2015-11" db="EMBL/GenBank/DDBJ databases">
        <title>De novo transcriptome assembly of four potential Pierce s Disease insect vectors from Arizona vineyards.</title>
        <authorList>
            <person name="Tassone E.E."/>
        </authorList>
    </citation>
    <scope>NUCLEOTIDE SEQUENCE</scope>
</reference>